<dbReference type="EMBL" id="LAZR01007387">
    <property type="protein sequence ID" value="KKM85577.1"/>
    <property type="molecule type" value="Genomic_DNA"/>
</dbReference>
<comment type="caution">
    <text evidence="3">The sequence shown here is derived from an EMBL/GenBank/DDBJ whole genome shotgun (WGS) entry which is preliminary data.</text>
</comment>
<dbReference type="CDD" id="cd00154">
    <property type="entry name" value="Rab"/>
    <property type="match status" value="1"/>
</dbReference>
<dbReference type="InterPro" id="IPR005225">
    <property type="entry name" value="Small_GTP-bd"/>
</dbReference>
<dbReference type="AlphaFoldDB" id="A0A0F9NWB4"/>
<dbReference type="PRINTS" id="PR00449">
    <property type="entry name" value="RASTRNSFRMNG"/>
</dbReference>
<protein>
    <recommendedName>
        <fullName evidence="4">GTP-binding protein</fullName>
    </recommendedName>
</protein>
<dbReference type="GO" id="GO:0003924">
    <property type="term" value="F:GTPase activity"/>
    <property type="evidence" value="ECO:0007669"/>
    <property type="project" value="InterPro"/>
</dbReference>
<dbReference type="NCBIfam" id="TIGR00231">
    <property type="entry name" value="small_GTP"/>
    <property type="match status" value="1"/>
</dbReference>
<dbReference type="GO" id="GO:0005525">
    <property type="term" value="F:GTP binding"/>
    <property type="evidence" value="ECO:0007669"/>
    <property type="project" value="UniProtKB-KW"/>
</dbReference>
<evidence type="ECO:0008006" key="4">
    <source>
        <dbReference type="Google" id="ProtNLM"/>
    </source>
</evidence>
<dbReference type="FunFam" id="3.40.50.300:FF:001447">
    <property type="entry name" value="Ras-related protein Rab-1B"/>
    <property type="match status" value="1"/>
</dbReference>
<organism evidence="3">
    <name type="scientific">marine sediment metagenome</name>
    <dbReference type="NCBI Taxonomy" id="412755"/>
    <lineage>
        <taxon>unclassified sequences</taxon>
        <taxon>metagenomes</taxon>
        <taxon>ecological metagenomes</taxon>
    </lineage>
</organism>
<dbReference type="Gene3D" id="3.40.50.300">
    <property type="entry name" value="P-loop containing nucleotide triphosphate hydrolases"/>
    <property type="match status" value="1"/>
</dbReference>
<name>A0A0F9NWB4_9ZZZZ</name>
<dbReference type="InterPro" id="IPR027417">
    <property type="entry name" value="P-loop_NTPase"/>
</dbReference>
<gene>
    <name evidence="3" type="ORF">LCGC14_1287690</name>
</gene>
<dbReference type="InterPro" id="IPR001806">
    <property type="entry name" value="Small_GTPase"/>
</dbReference>
<dbReference type="InterPro" id="IPR050227">
    <property type="entry name" value="Rab"/>
</dbReference>
<dbReference type="SMART" id="SM00173">
    <property type="entry name" value="RAS"/>
    <property type="match status" value="1"/>
</dbReference>
<dbReference type="SMART" id="SM00175">
    <property type="entry name" value="RAB"/>
    <property type="match status" value="1"/>
</dbReference>
<evidence type="ECO:0000256" key="1">
    <source>
        <dbReference type="ARBA" id="ARBA00022741"/>
    </source>
</evidence>
<dbReference type="PANTHER" id="PTHR47977">
    <property type="entry name" value="RAS-RELATED PROTEIN RAB"/>
    <property type="match status" value="1"/>
</dbReference>
<dbReference type="SUPFAM" id="SSF52540">
    <property type="entry name" value="P-loop containing nucleoside triphosphate hydrolases"/>
    <property type="match status" value="1"/>
</dbReference>
<evidence type="ECO:0000256" key="2">
    <source>
        <dbReference type="ARBA" id="ARBA00023134"/>
    </source>
</evidence>
<dbReference type="Pfam" id="PF00071">
    <property type="entry name" value="Ras"/>
    <property type="match status" value="1"/>
</dbReference>
<evidence type="ECO:0000313" key="3">
    <source>
        <dbReference type="EMBL" id="KKM85577.1"/>
    </source>
</evidence>
<sequence>MTIAYKLCIFGDGGVGKTTLIKKFVTKIFKEDTKMTIGTDFSVKNISLESGNVTLRIWDFAGEIRFRVLLPAFAKGADGGIFMFDLTRYSSIKDIEDWLSIFEYFVSDTEVRIPIIMVGGKSDLEDKRSVNAEEAVDLSKSYKLEGYFECSSKTGDNVEDIFRFIAQKMIEKAK</sequence>
<proteinExistence type="predicted"/>
<reference evidence="3" key="1">
    <citation type="journal article" date="2015" name="Nature">
        <title>Complex archaea that bridge the gap between prokaryotes and eukaryotes.</title>
        <authorList>
            <person name="Spang A."/>
            <person name="Saw J.H."/>
            <person name="Jorgensen S.L."/>
            <person name="Zaremba-Niedzwiedzka K."/>
            <person name="Martijn J."/>
            <person name="Lind A.E."/>
            <person name="van Eijk R."/>
            <person name="Schleper C."/>
            <person name="Guy L."/>
            <person name="Ettema T.J."/>
        </authorList>
    </citation>
    <scope>NUCLEOTIDE SEQUENCE</scope>
</reference>
<keyword evidence="2" id="KW-0342">GTP-binding</keyword>
<accession>A0A0F9NWB4</accession>
<dbReference type="PROSITE" id="PS51419">
    <property type="entry name" value="RAB"/>
    <property type="match status" value="1"/>
</dbReference>
<dbReference type="PROSITE" id="PS51421">
    <property type="entry name" value="RAS"/>
    <property type="match status" value="1"/>
</dbReference>
<keyword evidence="1" id="KW-0547">Nucleotide-binding</keyword>
<dbReference type="SMART" id="SM00174">
    <property type="entry name" value="RHO"/>
    <property type="match status" value="1"/>
</dbReference>